<keyword evidence="12 14" id="KW-0067">ATP-binding</keyword>
<dbReference type="GO" id="GO:0005524">
    <property type="term" value="F:ATP binding"/>
    <property type="evidence" value="ECO:0007669"/>
    <property type="project" value="UniProtKB-KW"/>
</dbReference>
<evidence type="ECO:0000256" key="4">
    <source>
        <dbReference type="ARBA" id="ARBA00008982"/>
    </source>
</evidence>
<dbReference type="FunFam" id="3.40.50.1260:FF:000002">
    <property type="entry name" value="Phosphoglycerate kinase"/>
    <property type="match status" value="1"/>
</dbReference>
<dbReference type="STRING" id="43989.cce_4219"/>
<dbReference type="GO" id="GO:0005829">
    <property type="term" value="C:cytosol"/>
    <property type="evidence" value="ECO:0007669"/>
    <property type="project" value="TreeGrafter"/>
</dbReference>
<proteinExistence type="inferred from homology"/>
<dbReference type="FunFam" id="3.40.50.1260:FF:000007">
    <property type="entry name" value="Phosphoglycerate kinase"/>
    <property type="match status" value="1"/>
</dbReference>
<evidence type="ECO:0000256" key="3">
    <source>
        <dbReference type="ARBA" id="ARBA00004838"/>
    </source>
</evidence>
<organism evidence="18 19">
    <name type="scientific">Crocosphaera subtropica (strain ATCC 51142 / BH68)</name>
    <name type="common">Cyanothece sp. (strain ATCC 51142)</name>
    <dbReference type="NCBI Taxonomy" id="43989"/>
    <lineage>
        <taxon>Bacteria</taxon>
        <taxon>Bacillati</taxon>
        <taxon>Cyanobacteriota</taxon>
        <taxon>Cyanophyceae</taxon>
        <taxon>Oscillatoriophycideae</taxon>
        <taxon>Chroococcales</taxon>
        <taxon>Aphanothecaceae</taxon>
        <taxon>Crocosphaera</taxon>
        <taxon>Crocosphaera subtropica</taxon>
    </lineage>
</organism>
<evidence type="ECO:0000256" key="10">
    <source>
        <dbReference type="ARBA" id="ARBA00022741"/>
    </source>
</evidence>
<feature type="binding site" evidence="14 16">
    <location>
        <begin position="365"/>
        <end position="368"/>
    </location>
    <ligand>
        <name>ATP</name>
        <dbReference type="ChEBI" id="CHEBI:30616"/>
    </ligand>
</feature>
<dbReference type="HAMAP" id="MF_00145">
    <property type="entry name" value="Phosphoglyc_kinase"/>
    <property type="match status" value="1"/>
</dbReference>
<dbReference type="CDD" id="cd00318">
    <property type="entry name" value="Phosphoglycerate_kinase"/>
    <property type="match status" value="1"/>
</dbReference>
<feature type="binding site" evidence="15">
    <location>
        <position position="130"/>
    </location>
    <ligand>
        <name>(2R)-3-phosphoglycerate</name>
        <dbReference type="ChEBI" id="CHEBI:58272"/>
    </ligand>
</feature>
<dbReference type="Pfam" id="PF00162">
    <property type="entry name" value="PGK"/>
    <property type="match status" value="1"/>
</dbReference>
<keyword evidence="11 14" id="KW-0418">Kinase</keyword>
<comment type="subunit">
    <text evidence="5 14">Monomer.</text>
</comment>
<dbReference type="KEGG" id="cyt:cce_4219"/>
<evidence type="ECO:0000256" key="17">
    <source>
        <dbReference type="RuleBase" id="RU000532"/>
    </source>
</evidence>
<dbReference type="Gene3D" id="3.40.50.1260">
    <property type="entry name" value="Phosphoglycerate kinase, N-terminal domain"/>
    <property type="match status" value="2"/>
</dbReference>
<dbReference type="GO" id="GO:0006096">
    <property type="term" value="P:glycolytic process"/>
    <property type="evidence" value="ECO:0007669"/>
    <property type="project" value="UniProtKB-UniRule"/>
</dbReference>
<dbReference type="InterPro" id="IPR015824">
    <property type="entry name" value="Phosphoglycerate_kinase_N"/>
</dbReference>
<dbReference type="PROSITE" id="PS00111">
    <property type="entry name" value="PGLYCERATE_KINASE"/>
    <property type="match status" value="1"/>
</dbReference>
<dbReference type="InterPro" id="IPR036043">
    <property type="entry name" value="Phosphoglycerate_kinase_sf"/>
</dbReference>
<evidence type="ECO:0000256" key="8">
    <source>
        <dbReference type="ARBA" id="ARBA00022490"/>
    </source>
</evidence>
<evidence type="ECO:0000256" key="14">
    <source>
        <dbReference type="HAMAP-Rule" id="MF_00145"/>
    </source>
</evidence>
<reference evidence="18 19" key="1">
    <citation type="journal article" date="2008" name="Proc. Natl. Acad. Sci. U.S.A.">
        <title>The genome of Cyanothece 51142, a unicellular diazotrophic cyanobacterium important in the marine nitrogen cycle.</title>
        <authorList>
            <person name="Welsh E.A."/>
            <person name="Liberton M."/>
            <person name="Stoeckel J."/>
            <person name="Loh T."/>
            <person name="Elvitigala T."/>
            <person name="Wang C."/>
            <person name="Wollam A."/>
            <person name="Fulton R.S."/>
            <person name="Clifton S.W."/>
            <person name="Jacobs J.M."/>
            <person name="Aurora R."/>
            <person name="Ghosh B.K."/>
            <person name="Sherman L.A."/>
            <person name="Smith R.D."/>
            <person name="Wilson R.K."/>
            <person name="Pakrasi H.B."/>
        </authorList>
    </citation>
    <scope>NUCLEOTIDE SEQUENCE [LARGE SCALE GENOMIC DNA]</scope>
    <source>
        <strain evidence="19">ATCC 51142 / BH68</strain>
    </source>
</reference>
<dbReference type="EC" id="2.7.2.3" evidence="6 14"/>
<protein>
    <recommendedName>
        <fullName evidence="7 14">Phosphoglycerate kinase</fullName>
        <ecNumber evidence="6 14">2.7.2.3</ecNumber>
    </recommendedName>
</protein>
<dbReference type="GO" id="GO:0043531">
    <property type="term" value="F:ADP binding"/>
    <property type="evidence" value="ECO:0007669"/>
    <property type="project" value="TreeGrafter"/>
</dbReference>
<feature type="binding site" evidence="14 16">
    <location>
        <position position="336"/>
    </location>
    <ligand>
        <name>ATP</name>
        <dbReference type="ChEBI" id="CHEBI:30616"/>
    </ligand>
</feature>
<dbReference type="GO" id="GO:0006094">
    <property type="term" value="P:gluconeogenesis"/>
    <property type="evidence" value="ECO:0007669"/>
    <property type="project" value="TreeGrafter"/>
</dbReference>
<dbReference type="PANTHER" id="PTHR11406">
    <property type="entry name" value="PHOSPHOGLYCERATE KINASE"/>
    <property type="match status" value="1"/>
</dbReference>
<evidence type="ECO:0000256" key="15">
    <source>
        <dbReference type="PIRSR" id="PIRSR000724-1"/>
    </source>
</evidence>
<evidence type="ECO:0000256" key="11">
    <source>
        <dbReference type="ARBA" id="ARBA00022777"/>
    </source>
</evidence>
<evidence type="ECO:0000313" key="18">
    <source>
        <dbReference type="EMBL" id="ACB53567.1"/>
    </source>
</evidence>
<dbReference type="GO" id="GO:0004618">
    <property type="term" value="F:phosphoglycerate kinase activity"/>
    <property type="evidence" value="ECO:0007669"/>
    <property type="project" value="UniProtKB-UniRule"/>
</dbReference>
<accession>B1WSI8</accession>
<gene>
    <name evidence="14 18" type="primary">pgk</name>
    <name evidence="18" type="ordered locus">cce_4219</name>
</gene>
<evidence type="ECO:0000256" key="6">
    <source>
        <dbReference type="ARBA" id="ARBA00013061"/>
    </source>
</evidence>
<feature type="binding site" evidence="14">
    <location>
        <position position="163"/>
    </location>
    <ligand>
        <name>substrate</name>
    </ligand>
</feature>
<dbReference type="eggNOG" id="COG0126">
    <property type="taxonomic scope" value="Bacteria"/>
</dbReference>
<name>B1WSI8_CROS5</name>
<dbReference type="AlphaFoldDB" id="B1WSI8"/>
<dbReference type="PRINTS" id="PR00477">
    <property type="entry name" value="PHGLYCKINASE"/>
</dbReference>
<evidence type="ECO:0000256" key="12">
    <source>
        <dbReference type="ARBA" id="ARBA00022840"/>
    </source>
</evidence>
<feature type="binding site" evidence="14 16">
    <location>
        <position position="214"/>
    </location>
    <ligand>
        <name>ATP</name>
        <dbReference type="ChEBI" id="CHEBI:30616"/>
    </ligand>
</feature>
<comment type="subcellular location">
    <subcellularLocation>
        <location evidence="2 14">Cytoplasm</location>
    </subcellularLocation>
</comment>
<dbReference type="SUPFAM" id="SSF53748">
    <property type="entry name" value="Phosphoglycerate kinase"/>
    <property type="match status" value="1"/>
</dbReference>
<evidence type="ECO:0000256" key="7">
    <source>
        <dbReference type="ARBA" id="ARBA00016471"/>
    </source>
</evidence>
<comment type="similarity">
    <text evidence="4 14 17">Belongs to the phosphoglycerate kinase family.</text>
</comment>
<feature type="binding site" evidence="14 15">
    <location>
        <begin position="33"/>
        <end position="35"/>
    </location>
    <ligand>
        <name>substrate</name>
    </ligand>
</feature>
<feature type="binding site" evidence="14 15">
    <location>
        <begin position="71"/>
        <end position="74"/>
    </location>
    <ligand>
        <name>substrate</name>
    </ligand>
</feature>
<feature type="binding site" evidence="14">
    <location>
        <position position="48"/>
    </location>
    <ligand>
        <name>substrate</name>
    </ligand>
</feature>
<evidence type="ECO:0000256" key="5">
    <source>
        <dbReference type="ARBA" id="ARBA00011245"/>
    </source>
</evidence>
<evidence type="ECO:0000256" key="1">
    <source>
        <dbReference type="ARBA" id="ARBA00000642"/>
    </source>
</evidence>
<dbReference type="HOGENOM" id="CLU_025427_0_2_3"/>
<dbReference type="InterPro" id="IPR015911">
    <property type="entry name" value="Phosphoglycerate_kinase_CS"/>
</dbReference>
<evidence type="ECO:0000256" key="16">
    <source>
        <dbReference type="PIRSR" id="PIRSR000724-2"/>
    </source>
</evidence>
<dbReference type="UniPathway" id="UPA00109">
    <property type="reaction ID" value="UER00185"/>
</dbReference>
<evidence type="ECO:0000256" key="13">
    <source>
        <dbReference type="ARBA" id="ARBA00023152"/>
    </source>
</evidence>
<keyword evidence="10 14" id="KW-0547">Nucleotide-binding</keyword>
<dbReference type="PANTHER" id="PTHR11406:SF23">
    <property type="entry name" value="PHOSPHOGLYCERATE KINASE 1, CHLOROPLASTIC-RELATED"/>
    <property type="match status" value="1"/>
</dbReference>
<feature type="binding site" evidence="14 16">
    <location>
        <position position="305"/>
    </location>
    <ligand>
        <name>ATP</name>
        <dbReference type="ChEBI" id="CHEBI:30616"/>
    </ligand>
</feature>
<keyword evidence="13 14" id="KW-0324">Glycolysis</keyword>
<keyword evidence="19" id="KW-1185">Reference proteome</keyword>
<dbReference type="Proteomes" id="UP000001203">
    <property type="component" value="Chromosome circular"/>
</dbReference>
<keyword evidence="9 14" id="KW-0808">Transferase</keyword>
<comment type="pathway">
    <text evidence="3 14">Carbohydrate degradation; glycolysis; pyruvate from D-glyceraldehyde 3-phosphate: step 2/5.</text>
</comment>
<feature type="binding site" evidence="15">
    <location>
        <position position="48"/>
    </location>
    <ligand>
        <name>(2R)-3-phosphoglycerate</name>
        <dbReference type="ChEBI" id="CHEBI:58272"/>
    </ligand>
</feature>
<sequence length="409" mass="43300">MSHHWRILTVSKKTVANLSEGDLAGKRVLVRVDFNVPLDNGTITDDTRIRAALPTIKELITNGAKVILCSHMGRPKGQVVESMSLSPVATRLSELLGQDVIMCDDCVGDSVTAAIANLENGQVALLENLRFHAEEEANDPEFAKQLAANADLYVNDAFGTAHRAHASTEGVTHHLSPSVAGYLIEKELQYLQAAIENPQRPLAAIIGGSKVSSKIGVIETLLDKCDKLLIGGGMIFTFYKARGLNVGKSLVEEDKLELAKSLEAKAKEKGVELLLPTDVVLADNFAKDANSKISSVESIEDGWMGLDIGPDSVEVFKKALADCKAVIWNGPMGVFEFEKFAKGTEAIANTLAELTGTGTTTIIGGGDSVAAVEKVGVADKMSHISTGGGASLELLEGKTLPGIAALDEA</sequence>
<evidence type="ECO:0000256" key="2">
    <source>
        <dbReference type="ARBA" id="ARBA00004496"/>
    </source>
</evidence>
<comment type="catalytic activity">
    <reaction evidence="1 14 17">
        <text>(2R)-3-phosphoglycerate + ATP = (2R)-3-phospho-glyceroyl phosphate + ADP</text>
        <dbReference type="Rhea" id="RHEA:14801"/>
        <dbReference type="ChEBI" id="CHEBI:30616"/>
        <dbReference type="ChEBI" id="CHEBI:57604"/>
        <dbReference type="ChEBI" id="CHEBI:58272"/>
        <dbReference type="ChEBI" id="CHEBI:456216"/>
        <dbReference type="EC" id="2.7.2.3"/>
    </reaction>
</comment>
<keyword evidence="8 14" id="KW-0963">Cytoplasm</keyword>
<dbReference type="InterPro" id="IPR001576">
    <property type="entry name" value="Phosphoglycerate_kinase"/>
</dbReference>
<dbReference type="PIRSF" id="PIRSF000724">
    <property type="entry name" value="Pgk"/>
    <property type="match status" value="1"/>
</dbReference>
<dbReference type="EMBL" id="CP000806">
    <property type="protein sequence ID" value="ACB53567.1"/>
    <property type="molecule type" value="Genomic_DNA"/>
</dbReference>
<feature type="binding site" evidence="14">
    <location>
        <position position="130"/>
    </location>
    <ligand>
        <name>substrate</name>
    </ligand>
</feature>
<feature type="binding site" evidence="15">
    <location>
        <position position="163"/>
    </location>
    <ligand>
        <name>(2R)-3-phosphoglycerate</name>
        <dbReference type="ChEBI" id="CHEBI:58272"/>
    </ligand>
</feature>
<evidence type="ECO:0000313" key="19">
    <source>
        <dbReference type="Proteomes" id="UP000001203"/>
    </source>
</evidence>
<evidence type="ECO:0000256" key="9">
    <source>
        <dbReference type="ARBA" id="ARBA00022679"/>
    </source>
</evidence>